<dbReference type="PANTHER" id="PTHR22907">
    <property type="entry name" value="GH04558P"/>
    <property type="match status" value="1"/>
</dbReference>
<dbReference type="GO" id="GO:0005886">
    <property type="term" value="C:plasma membrane"/>
    <property type="evidence" value="ECO:0007669"/>
    <property type="project" value="UniProtKB-SubCell"/>
</dbReference>
<dbReference type="InterPro" id="IPR001507">
    <property type="entry name" value="ZP_dom"/>
</dbReference>
<evidence type="ECO:0000256" key="9">
    <source>
        <dbReference type="SAM" id="Phobius"/>
    </source>
</evidence>
<protein>
    <recommendedName>
        <fullName evidence="11">ZP domain-containing protein</fullName>
    </recommendedName>
</protein>
<dbReference type="GO" id="GO:0042302">
    <property type="term" value="F:structural constituent of cuticle"/>
    <property type="evidence" value="ECO:0007669"/>
    <property type="project" value="UniProtKB-KW"/>
</dbReference>
<evidence type="ECO:0000256" key="3">
    <source>
        <dbReference type="ARBA" id="ARBA00022475"/>
    </source>
</evidence>
<dbReference type="PANTHER" id="PTHR22907:SF54">
    <property type="entry name" value="GH04558P"/>
    <property type="match status" value="1"/>
</dbReference>
<keyword evidence="7 9" id="KW-0472">Membrane</keyword>
<dbReference type="EMBL" id="KL367484">
    <property type="protein sequence ID" value="KFD71125.1"/>
    <property type="molecule type" value="Genomic_DNA"/>
</dbReference>
<evidence type="ECO:0000256" key="7">
    <source>
        <dbReference type="ARBA" id="ARBA00023136"/>
    </source>
</evidence>
<gene>
    <name evidence="12" type="ORF">M514_02703</name>
</gene>
<comment type="subcellular location">
    <subcellularLocation>
        <location evidence="1">Cell membrane</location>
        <topology evidence="1">Single-pass type I membrane protein</topology>
    </subcellularLocation>
</comment>
<dbReference type="InterPro" id="IPR056953">
    <property type="entry name" value="CUT_N"/>
</dbReference>
<organism evidence="12">
    <name type="scientific">Trichuris suis</name>
    <name type="common">pig whipworm</name>
    <dbReference type="NCBI Taxonomy" id="68888"/>
    <lineage>
        <taxon>Eukaryota</taxon>
        <taxon>Metazoa</taxon>
        <taxon>Ecdysozoa</taxon>
        <taxon>Nematoda</taxon>
        <taxon>Enoplea</taxon>
        <taxon>Dorylaimia</taxon>
        <taxon>Trichinellida</taxon>
        <taxon>Trichuridae</taxon>
        <taxon>Trichuris</taxon>
    </lineage>
</organism>
<proteinExistence type="predicted"/>
<keyword evidence="4 9" id="KW-0812">Transmembrane</keyword>
<keyword evidence="5 10" id="KW-0732">Signal</keyword>
<evidence type="ECO:0000256" key="2">
    <source>
        <dbReference type="ARBA" id="ARBA00022460"/>
    </source>
</evidence>
<feature type="domain" description="ZP" evidence="11">
    <location>
        <begin position="48"/>
        <end position="343"/>
    </location>
</feature>
<evidence type="ECO:0000259" key="11">
    <source>
        <dbReference type="PROSITE" id="PS51034"/>
    </source>
</evidence>
<dbReference type="InterPro" id="IPR051962">
    <property type="entry name" value="Cuticlin"/>
</dbReference>
<dbReference type="PROSITE" id="PS51034">
    <property type="entry name" value="ZP_2"/>
    <property type="match status" value="1"/>
</dbReference>
<evidence type="ECO:0000313" key="12">
    <source>
        <dbReference type="EMBL" id="KFD71125.1"/>
    </source>
</evidence>
<name>A0A085NNS9_9BILA</name>
<feature type="transmembrane region" description="Helical" evidence="9">
    <location>
        <begin position="428"/>
        <end position="451"/>
    </location>
</feature>
<dbReference type="Proteomes" id="UP000030758">
    <property type="component" value="Unassembled WGS sequence"/>
</dbReference>
<sequence length="467" mass="52075">MTPLRILLNSMSVLGVHWRLFLFINALIAVSAPHQILDNGIAGYPDIICGSDSIEFIVRTKKPFLGKVYVRGEHGNPDCMRSYAPVVQPPTSKPTPSADVKESRRLRGCPPCPPCPSLGSAFGSYRYPMPSMMHSYDDASVFAIPQIAVRLGTCHMKRQRTLNPPGVAMSFTVVLSFHQHFITKIDRAYQIRCFYMETDKTVTSVLSVGLPSTTEVRAQAPMPTCEYTIRRGSPEGPLVRFAKISETVFHSWKCNTEFGSLFGMLVHSCYVDDGHDRRVMVIDEKGCSIDRFLIGDVIYTDSMTAHVSANVFKFADKTSLDFQCAISVCLQLNDGCYGVTPPVCDKRRRRHIEIKRLNESYSLPPLKDMEMDVSAQQIDVIDIDDATLSGDIEKFEAMALENSLKGSEQPLHDLTSGKNSFCLSIPAFGALISFCTLMLTLSAMIIALMYLARKEMLYFSEPKLLND</sequence>
<evidence type="ECO:0000256" key="5">
    <source>
        <dbReference type="ARBA" id="ARBA00022729"/>
    </source>
</evidence>
<dbReference type="AlphaFoldDB" id="A0A085NNS9"/>
<dbReference type="InterPro" id="IPR057475">
    <property type="entry name" value="CUT_C"/>
</dbReference>
<reference evidence="12" key="1">
    <citation type="journal article" date="2014" name="Nat. Genet.">
        <title>Genome and transcriptome of the porcine whipworm Trichuris suis.</title>
        <authorList>
            <person name="Jex A.R."/>
            <person name="Nejsum P."/>
            <person name="Schwarz E.M."/>
            <person name="Hu L."/>
            <person name="Young N.D."/>
            <person name="Hall R.S."/>
            <person name="Korhonen P.K."/>
            <person name="Liao S."/>
            <person name="Thamsborg S."/>
            <person name="Xia J."/>
            <person name="Xu P."/>
            <person name="Wang S."/>
            <person name="Scheerlinck J.P."/>
            <person name="Hofmann A."/>
            <person name="Sternberg P.W."/>
            <person name="Wang J."/>
            <person name="Gasser R.B."/>
        </authorList>
    </citation>
    <scope>NUCLEOTIDE SEQUENCE [LARGE SCALE GENOMIC DNA]</scope>
    <source>
        <strain evidence="12">DCEP-RM93F</strain>
    </source>
</reference>
<evidence type="ECO:0000256" key="10">
    <source>
        <dbReference type="SAM" id="SignalP"/>
    </source>
</evidence>
<accession>A0A085NNS9</accession>
<evidence type="ECO:0000256" key="1">
    <source>
        <dbReference type="ARBA" id="ARBA00004251"/>
    </source>
</evidence>
<evidence type="ECO:0000256" key="4">
    <source>
        <dbReference type="ARBA" id="ARBA00022692"/>
    </source>
</evidence>
<evidence type="ECO:0000256" key="6">
    <source>
        <dbReference type="ARBA" id="ARBA00022989"/>
    </source>
</evidence>
<keyword evidence="2" id="KW-0193">Cuticle</keyword>
<keyword evidence="6 9" id="KW-1133">Transmembrane helix</keyword>
<dbReference type="Pfam" id="PF25057">
    <property type="entry name" value="CUT_N"/>
    <property type="match status" value="2"/>
</dbReference>
<dbReference type="SMART" id="SM00241">
    <property type="entry name" value="ZP"/>
    <property type="match status" value="1"/>
</dbReference>
<feature type="region of interest" description="Disordered" evidence="8">
    <location>
        <begin position="83"/>
        <end position="105"/>
    </location>
</feature>
<keyword evidence="3" id="KW-1003">Cell membrane</keyword>
<dbReference type="Pfam" id="PF25301">
    <property type="entry name" value="CUT_C"/>
    <property type="match status" value="1"/>
</dbReference>
<feature type="signal peptide" evidence="10">
    <location>
        <begin position="1"/>
        <end position="33"/>
    </location>
</feature>
<evidence type="ECO:0000256" key="8">
    <source>
        <dbReference type="SAM" id="MobiDB-lite"/>
    </source>
</evidence>
<feature type="chain" id="PRO_5001796036" description="ZP domain-containing protein" evidence="10">
    <location>
        <begin position="34"/>
        <end position="467"/>
    </location>
</feature>